<dbReference type="InterPro" id="IPR003594">
    <property type="entry name" value="HATPase_dom"/>
</dbReference>
<dbReference type="InterPro" id="IPR002288">
    <property type="entry name" value="DNA_gyrase_B_C"/>
</dbReference>
<comment type="catalytic activity">
    <reaction evidence="1 11">
        <text>ATP-dependent breakage, passage and rejoining of double-stranded DNA.</text>
        <dbReference type="EC" id="5.6.2.2"/>
    </reaction>
</comment>
<dbReference type="NCBIfam" id="NF004189">
    <property type="entry name" value="PRK05644.1"/>
    <property type="match status" value="1"/>
</dbReference>
<dbReference type="InterPro" id="IPR049353">
    <property type="entry name" value="GyrB_hook"/>
</dbReference>
<dbReference type="GO" id="GO:0006265">
    <property type="term" value="P:DNA topological change"/>
    <property type="evidence" value="ECO:0007669"/>
    <property type="project" value="UniProtKB-UniRule"/>
</dbReference>
<dbReference type="EMBL" id="JAMZFT010000002">
    <property type="protein sequence ID" value="MCP1336457.1"/>
    <property type="molecule type" value="Genomic_DNA"/>
</dbReference>
<dbReference type="InterPro" id="IPR011557">
    <property type="entry name" value="GyrB"/>
</dbReference>
<evidence type="ECO:0000256" key="1">
    <source>
        <dbReference type="ARBA" id="ARBA00000185"/>
    </source>
</evidence>
<dbReference type="CDD" id="cd00822">
    <property type="entry name" value="TopoII_Trans_DNA_gyrase"/>
    <property type="match status" value="1"/>
</dbReference>
<evidence type="ECO:0000256" key="3">
    <source>
        <dbReference type="ARBA" id="ARBA00022490"/>
    </source>
</evidence>
<dbReference type="SMART" id="SM00387">
    <property type="entry name" value="HATPase_c"/>
    <property type="match status" value="1"/>
</dbReference>
<dbReference type="Proteomes" id="UP001055804">
    <property type="component" value="Unassembled WGS sequence"/>
</dbReference>
<accession>A0A9J6PD01</accession>
<evidence type="ECO:0000256" key="7">
    <source>
        <dbReference type="ARBA" id="ARBA00022842"/>
    </source>
</evidence>
<dbReference type="Gene3D" id="3.30.230.10">
    <property type="match status" value="1"/>
</dbReference>
<dbReference type="GO" id="GO:0005737">
    <property type="term" value="C:cytoplasm"/>
    <property type="evidence" value="ECO:0007669"/>
    <property type="project" value="UniProtKB-SubCell"/>
</dbReference>
<dbReference type="Pfam" id="PF00986">
    <property type="entry name" value="DNA_gyraseB_C"/>
    <property type="match status" value="1"/>
</dbReference>
<dbReference type="NCBIfam" id="NF011501">
    <property type="entry name" value="PRK14939.1"/>
    <property type="match status" value="1"/>
</dbReference>
<dbReference type="InterPro" id="IPR014721">
    <property type="entry name" value="Ribsml_uS5_D2-typ_fold_subgr"/>
</dbReference>
<dbReference type="InterPro" id="IPR034160">
    <property type="entry name" value="TOPRIM_GyrB"/>
</dbReference>
<dbReference type="Pfam" id="PF00204">
    <property type="entry name" value="DNA_gyraseB"/>
    <property type="match status" value="1"/>
</dbReference>
<dbReference type="AlphaFoldDB" id="A0A9J6PD01"/>
<evidence type="ECO:0000256" key="11">
    <source>
        <dbReference type="HAMAP-Rule" id="MF_01898"/>
    </source>
</evidence>
<dbReference type="GO" id="GO:0005524">
    <property type="term" value="F:ATP binding"/>
    <property type="evidence" value="ECO:0007669"/>
    <property type="project" value="UniProtKB-UniRule"/>
</dbReference>
<feature type="binding site" evidence="11">
    <location>
        <position position="506"/>
    </location>
    <ligand>
        <name>Mg(2+)</name>
        <dbReference type="ChEBI" id="CHEBI:18420"/>
        <label>2</label>
    </ligand>
</feature>
<dbReference type="FunFam" id="3.40.50.670:FF:000007">
    <property type="entry name" value="DNA gyrase subunit B"/>
    <property type="match status" value="1"/>
</dbReference>
<dbReference type="Gene3D" id="3.40.50.670">
    <property type="match status" value="2"/>
</dbReference>
<dbReference type="Pfam" id="PF01751">
    <property type="entry name" value="Toprim"/>
    <property type="match status" value="1"/>
</dbReference>
<dbReference type="RefSeq" id="WP_269332416.1">
    <property type="nucleotide sequence ID" value="NZ_JAMZFT010000002.1"/>
</dbReference>
<keyword evidence="14" id="KW-1185">Reference proteome</keyword>
<organism evidence="13 14">
    <name type="scientific">Futiania mangrovi</name>
    <dbReference type="NCBI Taxonomy" id="2959716"/>
    <lineage>
        <taxon>Bacteria</taxon>
        <taxon>Pseudomonadati</taxon>
        <taxon>Pseudomonadota</taxon>
        <taxon>Alphaproteobacteria</taxon>
        <taxon>Futianiales</taxon>
        <taxon>Futianiaceae</taxon>
        <taxon>Futiania</taxon>
    </lineage>
</organism>
<reference evidence="13" key="1">
    <citation type="submission" date="2022-06" db="EMBL/GenBank/DDBJ databases">
        <title>Isolation and Genomics of Futiania mangrovii gen. nov., sp. nov., a Rare and Metabolically-versatile member in the Class Alphaproteobacteria.</title>
        <authorList>
            <person name="Liu L."/>
            <person name="Huang W.-C."/>
            <person name="Pan J."/>
            <person name="Li J."/>
            <person name="Huang Y."/>
            <person name="Du H."/>
            <person name="Liu Y."/>
            <person name="Li M."/>
        </authorList>
    </citation>
    <scope>NUCLEOTIDE SEQUENCE</scope>
    <source>
        <strain evidence="13">FT118</strain>
    </source>
</reference>
<comment type="miscellaneous">
    <text evidence="11">Few gyrases are as efficient as E.coli at forming negative supercoils. Not all organisms have 2 type II topoisomerases; in organisms with a single type II topoisomerase this enzyme also has to decatenate newly replicated chromosomes.</text>
</comment>
<dbReference type="InterPro" id="IPR036890">
    <property type="entry name" value="HATPase_C_sf"/>
</dbReference>
<feature type="binding site" evidence="11">
    <location>
        <position position="432"/>
    </location>
    <ligand>
        <name>Mg(2+)</name>
        <dbReference type="ChEBI" id="CHEBI:18420"/>
        <label>1</label>
        <note>catalytic</note>
    </ligand>
</feature>
<evidence type="ECO:0000256" key="5">
    <source>
        <dbReference type="ARBA" id="ARBA00022741"/>
    </source>
</evidence>
<evidence type="ECO:0000256" key="10">
    <source>
        <dbReference type="ARBA" id="ARBA00023235"/>
    </source>
</evidence>
<feature type="site" description="Interaction with DNA" evidence="11">
    <location>
        <position position="457"/>
    </location>
</feature>
<keyword evidence="4 11" id="KW-0479">Metal-binding</keyword>
<evidence type="ECO:0000313" key="13">
    <source>
        <dbReference type="EMBL" id="MCP1336457.1"/>
    </source>
</evidence>
<dbReference type="GO" id="GO:0003677">
    <property type="term" value="F:DNA binding"/>
    <property type="evidence" value="ECO:0007669"/>
    <property type="project" value="UniProtKB-KW"/>
</dbReference>
<comment type="caution">
    <text evidence="13">The sequence shown here is derived from an EMBL/GenBank/DDBJ whole genome shotgun (WGS) entry which is preliminary data.</text>
</comment>
<dbReference type="CDD" id="cd03366">
    <property type="entry name" value="TOPRIM_TopoIIA_GyrB"/>
    <property type="match status" value="1"/>
</dbReference>
<comment type="subunit">
    <text evidence="11">Heterotetramer, composed of two GyrA and two GyrB chains. In the heterotetramer, GyrA contains the active site tyrosine that forms a transient covalent intermediate with DNA, while GyrB binds cofactors and catalyzes ATP hydrolysis.</text>
</comment>
<evidence type="ECO:0000256" key="9">
    <source>
        <dbReference type="ARBA" id="ARBA00023125"/>
    </source>
</evidence>
<sequence>MTDDTRNEADYGAGSIKVLRGLDAVRKRPGMYIGDTDDGSGLHHMVYEVVDNAIDEALAGWCDTVDVTLNAEGSVTVRDNGRGIPTEIHEEEGVSAAQVIMTQLHAGGKFDQNSYKVSGGLHGVGVSVVNALSEMLELRIWRGGNEHMMRFTLGEPDAPLAVVGAADGKRGTQVTFLPSSQIFTKTDFEFPVLEHRLRELAFLNSGITIRLTDDRHAEPKTVEMRYEGGVEAFVRYLDRSKSPLIAKPIVIRGERDGISVDCALSWSNAYAETVLCFTNNIPQRDGGTHLAGFRGALTRQVNGYATESGIAKKEKVTLTGDDAREGLTCVLSVKVPDPKFSSQTKDKLVSSEVRPVVESLVNELLGQWFEEHPQDARIIVTKVVEAATAREAARRARELTRRKSALDVASLPGKLKDCQERDPAKCELFLVEGDSAGGSAQMGRDRRTQAILPLRGKILNVERARFDRMLSSQEIGTLITALGTGVGRQDFDLGKLRYHKIVIMTDADVDGAHIRTLLLTFFYRQMPELIEAGYLYIAQPPLYKVMRGKSEVYLKDERAMEDYLIAQGLEGAVLTTADGAQRSGADLREILSLAQQLRATLANIPPHWSRSVIEQATIGGAIDPAIVAEPERAQQAAEEVARRLDTLAPDTERGWVGTFTEGEGYRFARTVRGVGEVRMLDTGFLKSVEVRRLNALRTGLADVFGRPASLVRGSAAAATVYGPLALLEATLEAGEKGIQIQRYKGLGEMNPEQLWETTLDPDARTLLQVRVDHIDTADEMFSRLMGDVVEPRREFIQENALNVANLDV</sequence>
<dbReference type="EC" id="5.6.2.2" evidence="11"/>
<dbReference type="Gene3D" id="3.30.565.10">
    <property type="entry name" value="Histidine kinase-like ATPase, C-terminal domain"/>
    <property type="match status" value="1"/>
</dbReference>
<evidence type="ECO:0000259" key="12">
    <source>
        <dbReference type="PROSITE" id="PS50880"/>
    </source>
</evidence>
<dbReference type="CDD" id="cd16928">
    <property type="entry name" value="HATPase_GyrB-like"/>
    <property type="match status" value="1"/>
</dbReference>
<dbReference type="PRINTS" id="PR01159">
    <property type="entry name" value="DNAGYRASEB"/>
</dbReference>
<dbReference type="Pfam" id="PF02518">
    <property type="entry name" value="HATPase_c"/>
    <property type="match status" value="1"/>
</dbReference>
<dbReference type="InterPro" id="IPR001241">
    <property type="entry name" value="Topo_IIA"/>
</dbReference>
<comment type="cofactor">
    <cofactor evidence="11">
        <name>Mg(2+)</name>
        <dbReference type="ChEBI" id="CHEBI:18420"/>
    </cofactor>
    <cofactor evidence="11">
        <name>Mn(2+)</name>
        <dbReference type="ChEBI" id="CHEBI:29035"/>
    </cofactor>
    <cofactor evidence="11">
        <name>Ca(2+)</name>
        <dbReference type="ChEBI" id="CHEBI:29108"/>
    </cofactor>
    <text evidence="11">Binds two Mg(2+) per subunit. The magnesium ions form salt bridges with both the protein and the DNA. Can also accept other divalent metal cations, such as Mn(2+) or Ca(2+).</text>
</comment>
<dbReference type="GO" id="GO:0005694">
    <property type="term" value="C:chromosome"/>
    <property type="evidence" value="ECO:0007669"/>
    <property type="project" value="InterPro"/>
</dbReference>
<dbReference type="InterPro" id="IPR013760">
    <property type="entry name" value="Topo_IIA-like_dom_sf"/>
</dbReference>
<protein>
    <recommendedName>
        <fullName evidence="11">DNA gyrase subunit B</fullName>
        <ecNumber evidence="11">5.6.2.2</ecNumber>
    </recommendedName>
</protein>
<dbReference type="HAMAP" id="MF_01898">
    <property type="entry name" value="GyrB"/>
    <property type="match status" value="1"/>
</dbReference>
<feature type="site" description="Interaction with DNA" evidence="11">
    <location>
        <position position="460"/>
    </location>
</feature>
<keyword evidence="10 11" id="KW-0413">Isomerase</keyword>
<dbReference type="InterPro" id="IPR013759">
    <property type="entry name" value="Topo_IIA_B_C"/>
</dbReference>
<dbReference type="SMART" id="SM00433">
    <property type="entry name" value="TOP2c"/>
    <property type="match status" value="1"/>
</dbReference>
<comment type="similarity">
    <text evidence="2 11">Belongs to the type II topoisomerase GyrB family.</text>
</comment>
<evidence type="ECO:0000313" key="14">
    <source>
        <dbReference type="Proteomes" id="UP001055804"/>
    </source>
</evidence>
<gene>
    <name evidence="11 13" type="primary">gyrB</name>
    <name evidence="13" type="ORF">NJQ99_08570</name>
</gene>
<keyword evidence="6 11" id="KW-0067">ATP-binding</keyword>
<comment type="subcellular location">
    <subcellularLocation>
        <location evidence="11">Cytoplasm</location>
    </subcellularLocation>
</comment>
<dbReference type="InterPro" id="IPR018522">
    <property type="entry name" value="TopoIIA_CS"/>
</dbReference>
<evidence type="ECO:0000256" key="4">
    <source>
        <dbReference type="ARBA" id="ARBA00022723"/>
    </source>
</evidence>
<feature type="domain" description="Toprim" evidence="12">
    <location>
        <begin position="426"/>
        <end position="541"/>
    </location>
</feature>
<dbReference type="InterPro" id="IPR006171">
    <property type="entry name" value="TOPRIM_dom"/>
</dbReference>
<dbReference type="SUPFAM" id="SSF54211">
    <property type="entry name" value="Ribosomal protein S5 domain 2-like"/>
    <property type="match status" value="1"/>
</dbReference>
<dbReference type="PRINTS" id="PR00418">
    <property type="entry name" value="TPI2FAMILY"/>
</dbReference>
<dbReference type="InterPro" id="IPR020568">
    <property type="entry name" value="Ribosomal_Su5_D2-typ_SF"/>
</dbReference>
<evidence type="ECO:0000256" key="6">
    <source>
        <dbReference type="ARBA" id="ARBA00022840"/>
    </source>
</evidence>
<dbReference type="InterPro" id="IPR013506">
    <property type="entry name" value="Topo_IIA_bsu_dom2"/>
</dbReference>
<keyword evidence="3 11" id="KW-0963">Cytoplasm</keyword>
<dbReference type="NCBIfam" id="TIGR01059">
    <property type="entry name" value="gyrB"/>
    <property type="match status" value="1"/>
</dbReference>
<dbReference type="FunFam" id="3.30.565.10:FF:000002">
    <property type="entry name" value="DNA gyrase subunit B"/>
    <property type="match status" value="1"/>
</dbReference>
<dbReference type="PANTHER" id="PTHR45866">
    <property type="entry name" value="DNA GYRASE/TOPOISOMERASE SUBUNIT B"/>
    <property type="match status" value="1"/>
</dbReference>
<evidence type="ECO:0000256" key="2">
    <source>
        <dbReference type="ARBA" id="ARBA00010708"/>
    </source>
</evidence>
<keyword evidence="7 11" id="KW-0460">Magnesium</keyword>
<dbReference type="PANTHER" id="PTHR45866:SF1">
    <property type="entry name" value="DNA GYRASE SUBUNIT B, MITOCHONDRIAL"/>
    <property type="match status" value="1"/>
</dbReference>
<keyword evidence="5 11" id="KW-0547">Nucleotide-binding</keyword>
<feature type="binding site" evidence="11">
    <location>
        <position position="506"/>
    </location>
    <ligand>
        <name>Mg(2+)</name>
        <dbReference type="ChEBI" id="CHEBI:18420"/>
        <label>1</label>
        <note>catalytic</note>
    </ligand>
</feature>
<dbReference type="FunFam" id="3.30.230.10:FF:000005">
    <property type="entry name" value="DNA gyrase subunit B"/>
    <property type="match status" value="1"/>
</dbReference>
<keyword evidence="8 11" id="KW-0799">Topoisomerase</keyword>
<dbReference type="Pfam" id="PF21249">
    <property type="entry name" value="GyrB_hook"/>
    <property type="match status" value="1"/>
</dbReference>
<dbReference type="GO" id="GO:0003918">
    <property type="term" value="F:DNA topoisomerase type II (double strand cut, ATP-hydrolyzing) activity"/>
    <property type="evidence" value="ECO:0007669"/>
    <property type="project" value="UniProtKB-UniRule"/>
</dbReference>
<name>A0A9J6PD01_9PROT</name>
<feature type="binding site" evidence="11">
    <location>
        <position position="508"/>
    </location>
    <ligand>
        <name>Mg(2+)</name>
        <dbReference type="ChEBI" id="CHEBI:18420"/>
        <label>2</label>
    </ligand>
</feature>
<dbReference type="PROSITE" id="PS00177">
    <property type="entry name" value="TOPOISOMERASE_II"/>
    <property type="match status" value="1"/>
</dbReference>
<dbReference type="SUPFAM" id="SSF56719">
    <property type="entry name" value="Type II DNA topoisomerase"/>
    <property type="match status" value="1"/>
</dbReference>
<dbReference type="InterPro" id="IPR000565">
    <property type="entry name" value="Topo_IIA_B"/>
</dbReference>
<keyword evidence="9" id="KW-0238">DNA-binding</keyword>
<dbReference type="PROSITE" id="PS50880">
    <property type="entry name" value="TOPRIM"/>
    <property type="match status" value="1"/>
</dbReference>
<dbReference type="GO" id="GO:0006261">
    <property type="term" value="P:DNA-templated DNA replication"/>
    <property type="evidence" value="ECO:0007669"/>
    <property type="project" value="UniProtKB-UniRule"/>
</dbReference>
<dbReference type="GO" id="GO:0046872">
    <property type="term" value="F:metal ion binding"/>
    <property type="evidence" value="ECO:0007669"/>
    <property type="project" value="UniProtKB-KW"/>
</dbReference>
<evidence type="ECO:0000256" key="8">
    <source>
        <dbReference type="ARBA" id="ARBA00023029"/>
    </source>
</evidence>
<proteinExistence type="inferred from homology"/>
<comment type="function">
    <text evidence="11">A type II topoisomerase that negatively supercoils closed circular double-stranded (ds) DNA in an ATP-dependent manner to modulate DNA topology and maintain chromosomes in an underwound state. Negative supercoiling favors strand separation, and DNA replication, transcription, recombination and repair, all of which involve strand separation. Also able to catalyze the interconversion of other topological isomers of dsDNA rings, including catenanes and knotted rings. Type II topoisomerases break and join 2 DNA strands simultaneously in an ATP-dependent manner.</text>
</comment>
<dbReference type="SUPFAM" id="SSF55874">
    <property type="entry name" value="ATPase domain of HSP90 chaperone/DNA topoisomerase II/histidine kinase"/>
    <property type="match status" value="1"/>
</dbReference>